<name>A0A0N4Y669_NIPBR</name>
<evidence type="ECO:0000313" key="2">
    <source>
        <dbReference type="Proteomes" id="UP000271162"/>
    </source>
</evidence>
<dbReference type="Proteomes" id="UP000271162">
    <property type="component" value="Unassembled WGS sequence"/>
</dbReference>
<organism evidence="3">
    <name type="scientific">Nippostrongylus brasiliensis</name>
    <name type="common">Rat hookworm</name>
    <dbReference type="NCBI Taxonomy" id="27835"/>
    <lineage>
        <taxon>Eukaryota</taxon>
        <taxon>Metazoa</taxon>
        <taxon>Ecdysozoa</taxon>
        <taxon>Nematoda</taxon>
        <taxon>Chromadorea</taxon>
        <taxon>Rhabditida</taxon>
        <taxon>Rhabditina</taxon>
        <taxon>Rhabditomorpha</taxon>
        <taxon>Strongyloidea</taxon>
        <taxon>Heligmosomidae</taxon>
        <taxon>Nippostrongylus</taxon>
    </lineage>
</organism>
<protein>
    <submittedName>
        <fullName evidence="3">Secreted protein</fullName>
    </submittedName>
</protein>
<dbReference type="EMBL" id="UYSL01020549">
    <property type="protein sequence ID" value="VDL75149.1"/>
    <property type="molecule type" value="Genomic_DNA"/>
</dbReference>
<reference evidence="1 2" key="2">
    <citation type="submission" date="2018-11" db="EMBL/GenBank/DDBJ databases">
        <authorList>
            <consortium name="Pathogen Informatics"/>
        </authorList>
    </citation>
    <scope>NUCLEOTIDE SEQUENCE [LARGE SCALE GENOMIC DNA]</scope>
</reference>
<reference evidence="3" key="1">
    <citation type="submission" date="2017-02" db="UniProtKB">
        <authorList>
            <consortium name="WormBaseParasite"/>
        </authorList>
    </citation>
    <scope>IDENTIFICATION</scope>
</reference>
<keyword evidence="2" id="KW-1185">Reference proteome</keyword>
<dbReference type="AlphaFoldDB" id="A0A0N4Y669"/>
<proteinExistence type="predicted"/>
<sequence length="97" mass="10511">MRRVVAFRGEGLAGCQLCAVKSLLIASCAGAAKPLNCFIRNDFPHSHLILSDLIRIVSALRPVQSVASALCSRCSREFPPEFSAAAAVVQEKLWLRT</sequence>
<evidence type="ECO:0000313" key="3">
    <source>
        <dbReference type="WBParaSite" id="NBR_0001155901-mRNA-1"/>
    </source>
</evidence>
<dbReference type="WBParaSite" id="NBR_0001155901-mRNA-1">
    <property type="protein sequence ID" value="NBR_0001155901-mRNA-1"/>
    <property type="gene ID" value="NBR_0001155901"/>
</dbReference>
<accession>A0A0N4Y669</accession>
<evidence type="ECO:0000313" key="1">
    <source>
        <dbReference type="EMBL" id="VDL75149.1"/>
    </source>
</evidence>
<gene>
    <name evidence="1" type="ORF">NBR_LOCUS11560</name>
</gene>